<dbReference type="Gene3D" id="3.40.50.300">
    <property type="entry name" value="P-loop containing nucleotide triphosphate hydrolases"/>
    <property type="match status" value="1"/>
</dbReference>
<evidence type="ECO:0000313" key="2">
    <source>
        <dbReference type="Proteomes" id="UP000035763"/>
    </source>
</evidence>
<dbReference type="InterPro" id="IPR027417">
    <property type="entry name" value="P-loop_NTPase"/>
</dbReference>
<sequence>MRQNQRVILTDDFVFLHPPKTGGTFVAAMLVRLYPGYGRQALGLLRRERPLGRPAREGGHKHGPRCAIPASHAHLPVLATVRSPFETYVSAYEFREWAHGRKNPEFSRWDWDRVERDFPHFPDLSFADYIRVFAAVAYRTDTPDRPEIGWNTVRYANQFTIAPSPTVTSRTQDIVTALVERTQDVRFIHTENLNRDVYDALGRVGVPEARRRFILDAAKVLPTKGGRTPEQTWRSYYDDSTFDAVRRMDAAMLERFPEYSRLSL</sequence>
<dbReference type="AlphaFoldDB" id="W6JUU5"/>
<comment type="caution">
    <text evidence="1">The sequence shown here is derived from an EMBL/GenBank/DDBJ whole genome shotgun (WGS) entry which is preliminary data.</text>
</comment>
<dbReference type="SUPFAM" id="SSF52540">
    <property type="entry name" value="P-loop containing nucleoside triphosphate hydrolases"/>
    <property type="match status" value="1"/>
</dbReference>
<accession>W6JUU5</accession>
<reference evidence="1 2" key="1">
    <citation type="journal article" date="2013" name="ISME J.">
        <title>A metabolic model for members of the genus Tetrasphaera involved in enhanced biological phosphorus removal.</title>
        <authorList>
            <person name="Kristiansen R."/>
            <person name="Nguyen H.T.T."/>
            <person name="Saunders A.M."/>
            <person name="Nielsen J.L."/>
            <person name="Wimmer R."/>
            <person name="Le V.Q."/>
            <person name="McIlroy S.J."/>
            <person name="Petrovski S."/>
            <person name="Seviour R.J."/>
            <person name="Calteau A."/>
            <person name="Nielsen K.L."/>
            <person name="Nielsen P.H."/>
        </authorList>
    </citation>
    <scope>NUCLEOTIDE SEQUENCE [LARGE SCALE GENOMIC DNA]</scope>
    <source>
        <strain evidence="1 2">Ben110</strain>
    </source>
</reference>
<gene>
    <name evidence="1" type="ORF">BN11_1520003</name>
</gene>
<evidence type="ECO:0008006" key="3">
    <source>
        <dbReference type="Google" id="ProtNLM"/>
    </source>
</evidence>
<keyword evidence="2" id="KW-1185">Reference proteome</keyword>
<name>W6JUU5_9MICO</name>
<dbReference type="Proteomes" id="UP000035763">
    <property type="component" value="Unassembled WGS sequence"/>
</dbReference>
<dbReference type="STRING" id="1193182.BN11_1520003"/>
<protein>
    <recommendedName>
        <fullName evidence="3">Sulfotransferase family protein</fullName>
    </recommendedName>
</protein>
<evidence type="ECO:0000313" key="1">
    <source>
        <dbReference type="EMBL" id="CCH72290.1"/>
    </source>
</evidence>
<organism evidence="1 2">
    <name type="scientific">Nostocoides australiense Ben110</name>
    <dbReference type="NCBI Taxonomy" id="1193182"/>
    <lineage>
        <taxon>Bacteria</taxon>
        <taxon>Bacillati</taxon>
        <taxon>Actinomycetota</taxon>
        <taxon>Actinomycetes</taxon>
        <taxon>Micrococcales</taxon>
        <taxon>Intrasporangiaceae</taxon>
        <taxon>Nostocoides</taxon>
    </lineage>
</organism>
<dbReference type="EMBL" id="CAJA01000060">
    <property type="protein sequence ID" value="CCH72290.1"/>
    <property type="molecule type" value="Genomic_DNA"/>
</dbReference>
<proteinExistence type="predicted"/>